<protein>
    <submittedName>
        <fullName evidence="1">Spore coat associated protein CotJA</fullName>
    </submittedName>
</protein>
<dbReference type="RefSeq" id="WP_003396016.1">
    <property type="nucleotide sequence ID" value="NZ_AP014696.1"/>
</dbReference>
<reference evidence="3 4" key="1">
    <citation type="submission" date="2019-04" db="EMBL/GenBank/DDBJ databases">
        <title>Genome sequencing of Clostridium botulinum Groups I-IV and Clostridium butyricum.</title>
        <authorList>
            <person name="Brunt J."/>
            <person name="Van Vliet A.H.M."/>
            <person name="Stringer S.C."/>
            <person name="Carter A.T."/>
            <person name="Peck M.W."/>
        </authorList>
    </citation>
    <scope>NUCLEOTIDE SEQUENCE [LARGE SCALE GENOMIC DNA]</scope>
    <source>
        <strain evidence="2 4">IFR 15/034</strain>
        <strain evidence="1 3">IFR 18/054</strain>
    </source>
</reference>
<evidence type="ECO:0000313" key="2">
    <source>
        <dbReference type="EMBL" id="NFI20574.1"/>
    </source>
</evidence>
<evidence type="ECO:0000313" key="3">
    <source>
        <dbReference type="Proteomes" id="UP000472521"/>
    </source>
</evidence>
<evidence type="ECO:0000313" key="4">
    <source>
        <dbReference type="Proteomes" id="UP000482543"/>
    </source>
</evidence>
<dbReference type="EMBL" id="SWND01000002">
    <property type="protein sequence ID" value="NFF01172.1"/>
    <property type="molecule type" value="Genomic_DNA"/>
</dbReference>
<comment type="caution">
    <text evidence="1">The sequence shown here is derived from an EMBL/GenBank/DDBJ whole genome shotgun (WGS) entry which is preliminary data.</text>
</comment>
<evidence type="ECO:0000313" key="1">
    <source>
        <dbReference type="EMBL" id="NFF01172.1"/>
    </source>
</evidence>
<dbReference type="InterPro" id="IPR020256">
    <property type="entry name" value="Spore_coat_CotJA"/>
</dbReference>
<dbReference type="Pfam" id="PF11007">
    <property type="entry name" value="CotJA"/>
    <property type="match status" value="1"/>
</dbReference>
<dbReference type="GeneID" id="5185483"/>
<sequence>MKCEKDFRGSMEDCELARAYICPQKFKRIYKVDKALKRGTLFPDLYRPYESSY</sequence>
<organism evidence="1 3">
    <name type="scientific">Clostridium botulinum</name>
    <dbReference type="NCBI Taxonomy" id="1491"/>
    <lineage>
        <taxon>Bacteria</taxon>
        <taxon>Bacillati</taxon>
        <taxon>Bacillota</taxon>
        <taxon>Clostridia</taxon>
        <taxon>Eubacteriales</taxon>
        <taxon>Clostridiaceae</taxon>
        <taxon>Clostridium</taxon>
    </lineage>
</organism>
<dbReference type="Proteomes" id="UP000472521">
    <property type="component" value="Unassembled WGS sequence"/>
</dbReference>
<proteinExistence type="predicted"/>
<dbReference type="EMBL" id="SWRJ01000001">
    <property type="protein sequence ID" value="NFI20574.1"/>
    <property type="molecule type" value="Genomic_DNA"/>
</dbReference>
<dbReference type="OrthoDB" id="9800571at2"/>
<accession>A0A0E1QPM9</accession>
<name>A0A0E1QPM9_CLOBO</name>
<dbReference type="Proteomes" id="UP000482543">
    <property type="component" value="Unassembled WGS sequence"/>
</dbReference>
<gene>
    <name evidence="2" type="ORF">FC964_04110</name>
    <name evidence="1" type="ORF">FCV25_05180</name>
</gene>
<dbReference type="AlphaFoldDB" id="A0A0E1QPM9"/>